<dbReference type="EMBL" id="MFJM01000047">
    <property type="protein sequence ID" value="OGG17139.1"/>
    <property type="molecule type" value="Genomic_DNA"/>
</dbReference>
<sequence>MSVNTPCVRCGKLRVEAKSWTEKVSGSVIFYTQTVCPDSECQKIVEEEWQKKVDKVKAIQAKSIERRKIIKRKKKS</sequence>
<organism evidence="1 2">
    <name type="scientific">Candidatus Gottesmanbacteria bacterium RIFCSPHIGHO2_02_FULL_39_14</name>
    <dbReference type="NCBI Taxonomy" id="1798383"/>
    <lineage>
        <taxon>Bacteria</taxon>
        <taxon>Candidatus Gottesmaniibacteriota</taxon>
    </lineage>
</organism>
<dbReference type="Proteomes" id="UP000176253">
    <property type="component" value="Unassembled WGS sequence"/>
</dbReference>
<accession>A0A1F5ZXD4</accession>
<name>A0A1F5ZXD4_9BACT</name>
<dbReference type="AlphaFoldDB" id="A0A1F5ZXD4"/>
<protein>
    <submittedName>
        <fullName evidence="1">Uncharacterized protein</fullName>
    </submittedName>
</protein>
<comment type="caution">
    <text evidence="1">The sequence shown here is derived from an EMBL/GenBank/DDBJ whole genome shotgun (WGS) entry which is preliminary data.</text>
</comment>
<evidence type="ECO:0000313" key="1">
    <source>
        <dbReference type="EMBL" id="OGG17139.1"/>
    </source>
</evidence>
<gene>
    <name evidence="1" type="ORF">A3D78_03665</name>
</gene>
<evidence type="ECO:0000313" key="2">
    <source>
        <dbReference type="Proteomes" id="UP000176253"/>
    </source>
</evidence>
<reference evidence="1 2" key="1">
    <citation type="journal article" date="2016" name="Nat. Commun.">
        <title>Thousands of microbial genomes shed light on interconnected biogeochemical processes in an aquifer system.</title>
        <authorList>
            <person name="Anantharaman K."/>
            <person name="Brown C.T."/>
            <person name="Hug L.A."/>
            <person name="Sharon I."/>
            <person name="Castelle C.J."/>
            <person name="Probst A.J."/>
            <person name="Thomas B.C."/>
            <person name="Singh A."/>
            <person name="Wilkins M.J."/>
            <person name="Karaoz U."/>
            <person name="Brodie E.L."/>
            <person name="Williams K.H."/>
            <person name="Hubbard S.S."/>
            <person name="Banfield J.F."/>
        </authorList>
    </citation>
    <scope>NUCLEOTIDE SEQUENCE [LARGE SCALE GENOMIC DNA]</scope>
</reference>
<proteinExistence type="predicted"/>
<dbReference type="STRING" id="1798383.A3D78_03665"/>